<evidence type="ECO:0000256" key="1">
    <source>
        <dbReference type="SAM" id="MobiDB-lite"/>
    </source>
</evidence>
<reference evidence="2 3" key="1">
    <citation type="journal article" date="2023" name="J. Hered.">
        <title>Chromosome-level genome of the wood stork (Mycteria americana) provides insight into avian chromosome evolution.</title>
        <authorList>
            <person name="Flamio R. Jr."/>
            <person name="Ramstad K.M."/>
        </authorList>
    </citation>
    <scope>NUCLEOTIDE SEQUENCE [LARGE SCALE GENOMIC DNA]</scope>
    <source>
        <strain evidence="2">JAX WOST 10</strain>
    </source>
</reference>
<accession>A0AAN7RS18</accession>
<dbReference type="AlphaFoldDB" id="A0AAN7RS18"/>
<proteinExistence type="predicted"/>
<evidence type="ECO:0000313" key="2">
    <source>
        <dbReference type="EMBL" id="KAK4805983.1"/>
    </source>
</evidence>
<protein>
    <submittedName>
        <fullName evidence="2">Uncharacterized protein</fullName>
    </submittedName>
</protein>
<comment type="caution">
    <text evidence="2">The sequence shown here is derived from an EMBL/GenBank/DDBJ whole genome shotgun (WGS) entry which is preliminary data.</text>
</comment>
<sequence>MLEAPLSTELPRPDPGMGRRWKGASGTCTGELEDLGDFTEELVHSIALAEGYGKCIGRVQHSIEKPTAPGSCCHVDTSSSAQEGPVVQGFADGHVAVIGHDEDEEKDLYNTSCIGDCPGVPQRIGHGFGDSGGNGSKVKNRELEEEEVHGGVEAVVAGYGGDDEAVAQEGSQVDAQEEPEVQELQLPRVCKCQEEELDSPVLPGQSSSKLEILSIYI</sequence>
<evidence type="ECO:0000313" key="3">
    <source>
        <dbReference type="Proteomes" id="UP001333110"/>
    </source>
</evidence>
<feature type="non-terminal residue" evidence="2">
    <location>
        <position position="217"/>
    </location>
</feature>
<name>A0AAN7RS18_MYCAM</name>
<gene>
    <name evidence="2" type="ORF">QYF61_006960</name>
</gene>
<dbReference type="Proteomes" id="UP001333110">
    <property type="component" value="Unassembled WGS sequence"/>
</dbReference>
<feature type="region of interest" description="Disordered" evidence="1">
    <location>
        <begin position="160"/>
        <end position="182"/>
    </location>
</feature>
<organism evidence="2 3">
    <name type="scientific">Mycteria americana</name>
    <name type="common">Wood stork</name>
    <dbReference type="NCBI Taxonomy" id="33587"/>
    <lineage>
        <taxon>Eukaryota</taxon>
        <taxon>Metazoa</taxon>
        <taxon>Chordata</taxon>
        <taxon>Craniata</taxon>
        <taxon>Vertebrata</taxon>
        <taxon>Euteleostomi</taxon>
        <taxon>Archelosauria</taxon>
        <taxon>Archosauria</taxon>
        <taxon>Dinosauria</taxon>
        <taxon>Saurischia</taxon>
        <taxon>Theropoda</taxon>
        <taxon>Coelurosauria</taxon>
        <taxon>Aves</taxon>
        <taxon>Neognathae</taxon>
        <taxon>Neoaves</taxon>
        <taxon>Aequornithes</taxon>
        <taxon>Ciconiiformes</taxon>
        <taxon>Ciconiidae</taxon>
        <taxon>Mycteria</taxon>
    </lineage>
</organism>
<feature type="region of interest" description="Disordered" evidence="1">
    <location>
        <begin position="1"/>
        <end position="23"/>
    </location>
</feature>
<dbReference type="EMBL" id="JAUNZN010000046">
    <property type="protein sequence ID" value="KAK4805983.1"/>
    <property type="molecule type" value="Genomic_DNA"/>
</dbReference>
<keyword evidence="3" id="KW-1185">Reference proteome</keyword>